<dbReference type="InterPro" id="IPR011009">
    <property type="entry name" value="Kinase-like_dom_sf"/>
</dbReference>
<sequence length="252" mass="27888">MAGVEAEEVLTGGNVSDRVVRVGATVRKPALAQTAGVEAVLTHLADFDGAPRTLGRDEEGRHVLEYIPGELVDVPPSFSLDELARVGRMVRELHDAMESFRPPPGTVWDVAVPDPSGGDLICHNDLAPWNLVRDGERWVFIDWDNAGPATRLWDLGYVAHGFVPFTARGSVEMDGPRLRALVDAYGLDLEQRRAFPAQIAAHTRGMYDLLVHGHRTGEQPWARLYDEGHAEHWGPTAEYIEAHHDEWVKALL</sequence>
<dbReference type="GO" id="GO:0016740">
    <property type="term" value="F:transferase activity"/>
    <property type="evidence" value="ECO:0007669"/>
    <property type="project" value="UniProtKB-KW"/>
</dbReference>
<proteinExistence type="predicted"/>
<evidence type="ECO:0000313" key="3">
    <source>
        <dbReference type="Proteomes" id="UP000294225"/>
    </source>
</evidence>
<evidence type="ECO:0000313" key="2">
    <source>
        <dbReference type="EMBL" id="TCC40227.1"/>
    </source>
</evidence>
<comment type="caution">
    <text evidence="2">The sequence shown here is derived from an EMBL/GenBank/DDBJ whole genome shotgun (WGS) entry which is preliminary data.</text>
</comment>
<gene>
    <name evidence="2" type="ORF">E0H92_00480</name>
</gene>
<dbReference type="InterPro" id="IPR002575">
    <property type="entry name" value="Aminoglycoside_PTrfase"/>
</dbReference>
<accession>A0A4R0J3G5</accession>
<dbReference type="Proteomes" id="UP000294225">
    <property type="component" value="Unassembled WGS sequence"/>
</dbReference>
<name>A0A4R0J3G5_9ACTN</name>
<feature type="domain" description="Aminoglycoside phosphotransferase" evidence="1">
    <location>
        <begin position="116"/>
        <end position="193"/>
    </location>
</feature>
<dbReference type="AlphaFoldDB" id="A0A4R0J3G5"/>
<dbReference type="Gene3D" id="3.90.1200.10">
    <property type="match status" value="1"/>
</dbReference>
<dbReference type="EMBL" id="SJKC01000001">
    <property type="protein sequence ID" value="TCC40227.1"/>
    <property type="molecule type" value="Genomic_DNA"/>
</dbReference>
<reference evidence="2 3" key="1">
    <citation type="submission" date="2019-02" db="EMBL/GenBank/DDBJ databases">
        <title>Kribbella capetownensis sp. nov. and Kribbella speibonae sp. nov., isolated from soil.</title>
        <authorList>
            <person name="Curtis S.M."/>
            <person name="Norton I."/>
            <person name="Everest G.J."/>
            <person name="Meyers P.R."/>
        </authorList>
    </citation>
    <scope>NUCLEOTIDE SEQUENCE [LARGE SCALE GENOMIC DNA]</scope>
    <source>
        <strain evidence="2 3">YM55</strain>
    </source>
</reference>
<dbReference type="Pfam" id="PF01636">
    <property type="entry name" value="APH"/>
    <property type="match status" value="1"/>
</dbReference>
<keyword evidence="2" id="KW-0808">Transferase</keyword>
<protein>
    <submittedName>
        <fullName evidence="2">Aminoglycoside phosphotransferase family protein</fullName>
    </submittedName>
</protein>
<organism evidence="2 3">
    <name type="scientific">Kribbella speibonae</name>
    <dbReference type="NCBI Taxonomy" id="1572660"/>
    <lineage>
        <taxon>Bacteria</taxon>
        <taxon>Bacillati</taxon>
        <taxon>Actinomycetota</taxon>
        <taxon>Actinomycetes</taxon>
        <taxon>Propionibacteriales</taxon>
        <taxon>Kribbellaceae</taxon>
        <taxon>Kribbella</taxon>
    </lineage>
</organism>
<dbReference type="SUPFAM" id="SSF56112">
    <property type="entry name" value="Protein kinase-like (PK-like)"/>
    <property type="match status" value="1"/>
</dbReference>
<evidence type="ECO:0000259" key="1">
    <source>
        <dbReference type="Pfam" id="PF01636"/>
    </source>
</evidence>